<dbReference type="Pfam" id="PF12833">
    <property type="entry name" value="HTH_18"/>
    <property type="match status" value="1"/>
</dbReference>
<gene>
    <name evidence="16" type="ORF">AHMF7605_28605</name>
</gene>
<dbReference type="PRINTS" id="PR00344">
    <property type="entry name" value="BCTRLSENSOR"/>
</dbReference>
<dbReference type="InterPro" id="IPR018060">
    <property type="entry name" value="HTH_AraC"/>
</dbReference>
<keyword evidence="12" id="KW-0732">Signal</keyword>
<keyword evidence="8" id="KW-0902">Two-component regulatory system</keyword>
<dbReference type="SUPFAM" id="SSF46689">
    <property type="entry name" value="Homeodomain-like"/>
    <property type="match status" value="1"/>
</dbReference>
<keyword evidence="4" id="KW-0808">Transferase</keyword>
<dbReference type="PANTHER" id="PTHR43547">
    <property type="entry name" value="TWO-COMPONENT HISTIDINE KINASE"/>
    <property type="match status" value="1"/>
</dbReference>
<dbReference type="FunFam" id="3.30.565.10:FF:000037">
    <property type="entry name" value="Hybrid sensor histidine kinase/response regulator"/>
    <property type="match status" value="1"/>
</dbReference>
<dbReference type="Pfam" id="PF02518">
    <property type="entry name" value="HATPase_c"/>
    <property type="match status" value="1"/>
</dbReference>
<dbReference type="Pfam" id="PF00072">
    <property type="entry name" value="Response_reg"/>
    <property type="match status" value="1"/>
</dbReference>
<evidence type="ECO:0000256" key="5">
    <source>
        <dbReference type="ARBA" id="ARBA00022741"/>
    </source>
</evidence>
<dbReference type="SUPFAM" id="SSF63829">
    <property type="entry name" value="Calcium-dependent phosphotriesterase"/>
    <property type="match status" value="3"/>
</dbReference>
<dbReference type="GO" id="GO:0003700">
    <property type="term" value="F:DNA-binding transcription factor activity"/>
    <property type="evidence" value="ECO:0007669"/>
    <property type="project" value="InterPro"/>
</dbReference>
<dbReference type="Gene3D" id="1.10.10.60">
    <property type="entry name" value="Homeodomain-like"/>
    <property type="match status" value="1"/>
</dbReference>
<dbReference type="InterPro" id="IPR003594">
    <property type="entry name" value="HATPase_dom"/>
</dbReference>
<dbReference type="InterPro" id="IPR009057">
    <property type="entry name" value="Homeodomain-like_sf"/>
</dbReference>
<dbReference type="GO" id="GO:0043565">
    <property type="term" value="F:sequence-specific DNA binding"/>
    <property type="evidence" value="ECO:0007669"/>
    <property type="project" value="InterPro"/>
</dbReference>
<protein>
    <recommendedName>
        <fullName evidence="2">histidine kinase</fullName>
        <ecNumber evidence="2">2.7.13.3</ecNumber>
    </recommendedName>
</protein>
<proteinExistence type="predicted"/>
<feature type="domain" description="Response regulatory" evidence="15">
    <location>
        <begin position="1061"/>
        <end position="1176"/>
    </location>
</feature>
<evidence type="ECO:0000256" key="10">
    <source>
        <dbReference type="ARBA" id="ARBA00023163"/>
    </source>
</evidence>
<evidence type="ECO:0000313" key="16">
    <source>
        <dbReference type="EMBL" id="PSR51875.1"/>
    </source>
</evidence>
<evidence type="ECO:0000256" key="4">
    <source>
        <dbReference type="ARBA" id="ARBA00022679"/>
    </source>
</evidence>
<feature type="modified residue" description="4-aspartylphosphate" evidence="11">
    <location>
        <position position="1109"/>
    </location>
</feature>
<dbReference type="Gene3D" id="3.40.50.2300">
    <property type="match status" value="1"/>
</dbReference>
<evidence type="ECO:0000313" key="17">
    <source>
        <dbReference type="Proteomes" id="UP000240357"/>
    </source>
</evidence>
<dbReference type="PANTHER" id="PTHR43547:SF2">
    <property type="entry name" value="HYBRID SIGNAL TRANSDUCTION HISTIDINE KINASE C"/>
    <property type="match status" value="1"/>
</dbReference>
<reference evidence="16 17" key="1">
    <citation type="submission" date="2018-03" db="EMBL/GenBank/DDBJ databases">
        <title>Adhaeribacter sp. HMF7605 Genome sequencing and assembly.</title>
        <authorList>
            <person name="Kang H."/>
            <person name="Kang J."/>
            <person name="Cha I."/>
            <person name="Kim H."/>
            <person name="Joh K."/>
        </authorList>
    </citation>
    <scope>NUCLEOTIDE SEQUENCE [LARGE SCALE GENOMIC DNA]</scope>
    <source>
        <strain evidence="16 17">HMF7605</strain>
    </source>
</reference>
<evidence type="ECO:0000256" key="11">
    <source>
        <dbReference type="PROSITE-ProRule" id="PRU00169"/>
    </source>
</evidence>
<dbReference type="Proteomes" id="UP000240357">
    <property type="component" value="Unassembled WGS sequence"/>
</dbReference>
<dbReference type="SUPFAM" id="SSF55874">
    <property type="entry name" value="ATPase domain of HSP90 chaperone/DNA topoisomerase II/histidine kinase"/>
    <property type="match status" value="1"/>
</dbReference>
<dbReference type="Gene3D" id="3.30.565.10">
    <property type="entry name" value="Histidine kinase-like ATPase, C-terminal domain"/>
    <property type="match status" value="1"/>
</dbReference>
<keyword evidence="9" id="KW-0805">Transcription regulation</keyword>
<dbReference type="CDD" id="cd17574">
    <property type="entry name" value="REC_OmpR"/>
    <property type="match status" value="1"/>
</dbReference>
<dbReference type="InterPro" id="IPR004358">
    <property type="entry name" value="Sig_transdc_His_kin-like_C"/>
</dbReference>
<dbReference type="Gene3D" id="1.10.287.130">
    <property type="match status" value="1"/>
</dbReference>
<dbReference type="PROSITE" id="PS50110">
    <property type="entry name" value="RESPONSE_REGULATORY"/>
    <property type="match status" value="1"/>
</dbReference>
<dbReference type="Pfam" id="PF07495">
    <property type="entry name" value="Y_Y_Y"/>
    <property type="match status" value="1"/>
</dbReference>
<evidence type="ECO:0000256" key="6">
    <source>
        <dbReference type="ARBA" id="ARBA00022777"/>
    </source>
</evidence>
<dbReference type="SMART" id="SM00387">
    <property type="entry name" value="HATPase_c"/>
    <property type="match status" value="1"/>
</dbReference>
<evidence type="ECO:0000256" key="9">
    <source>
        <dbReference type="ARBA" id="ARBA00023015"/>
    </source>
</evidence>
<dbReference type="Pfam" id="PF00512">
    <property type="entry name" value="HisKA"/>
    <property type="match status" value="1"/>
</dbReference>
<dbReference type="SMART" id="SM00342">
    <property type="entry name" value="HTH_ARAC"/>
    <property type="match status" value="1"/>
</dbReference>
<feature type="domain" description="Histidine kinase" evidence="14">
    <location>
        <begin position="816"/>
        <end position="1031"/>
    </location>
</feature>
<comment type="catalytic activity">
    <reaction evidence="1">
        <text>ATP + protein L-histidine = ADP + protein N-phospho-L-histidine.</text>
        <dbReference type="EC" id="2.7.13.3"/>
    </reaction>
</comment>
<evidence type="ECO:0000256" key="12">
    <source>
        <dbReference type="SAM" id="SignalP"/>
    </source>
</evidence>
<evidence type="ECO:0000256" key="2">
    <source>
        <dbReference type="ARBA" id="ARBA00012438"/>
    </source>
</evidence>
<keyword evidence="17" id="KW-1185">Reference proteome</keyword>
<evidence type="ECO:0000256" key="8">
    <source>
        <dbReference type="ARBA" id="ARBA00023012"/>
    </source>
</evidence>
<dbReference type="InterPro" id="IPR015943">
    <property type="entry name" value="WD40/YVTN_repeat-like_dom_sf"/>
</dbReference>
<dbReference type="InterPro" id="IPR011123">
    <property type="entry name" value="Y_Y_Y"/>
</dbReference>
<dbReference type="InterPro" id="IPR005467">
    <property type="entry name" value="His_kinase_dom"/>
</dbReference>
<dbReference type="PROSITE" id="PS50109">
    <property type="entry name" value="HIS_KIN"/>
    <property type="match status" value="1"/>
</dbReference>
<evidence type="ECO:0000256" key="7">
    <source>
        <dbReference type="ARBA" id="ARBA00022840"/>
    </source>
</evidence>
<dbReference type="InterPro" id="IPR011006">
    <property type="entry name" value="CheY-like_superfamily"/>
</dbReference>
<dbReference type="SUPFAM" id="SSF47384">
    <property type="entry name" value="Homodimeric domain of signal transducing histidine kinase"/>
    <property type="match status" value="1"/>
</dbReference>
<dbReference type="InterPro" id="IPR003661">
    <property type="entry name" value="HisK_dim/P_dom"/>
</dbReference>
<organism evidence="16 17">
    <name type="scientific">Adhaeribacter arboris</name>
    <dbReference type="NCBI Taxonomy" id="2072846"/>
    <lineage>
        <taxon>Bacteria</taxon>
        <taxon>Pseudomonadati</taxon>
        <taxon>Bacteroidota</taxon>
        <taxon>Cytophagia</taxon>
        <taxon>Cytophagales</taxon>
        <taxon>Hymenobacteraceae</taxon>
        <taxon>Adhaeribacter</taxon>
    </lineage>
</organism>
<keyword evidence="5" id="KW-0547">Nucleotide-binding</keyword>
<dbReference type="EMBL" id="PYFT01000002">
    <property type="protein sequence ID" value="PSR51875.1"/>
    <property type="molecule type" value="Genomic_DNA"/>
</dbReference>
<keyword evidence="7" id="KW-0067">ATP-binding</keyword>
<dbReference type="FunFam" id="1.10.287.130:FF:000045">
    <property type="entry name" value="Two-component system sensor histidine kinase/response regulator"/>
    <property type="match status" value="1"/>
</dbReference>
<keyword evidence="3 11" id="KW-0597">Phosphoprotein</keyword>
<dbReference type="InterPro" id="IPR013783">
    <property type="entry name" value="Ig-like_fold"/>
</dbReference>
<evidence type="ECO:0000259" key="15">
    <source>
        <dbReference type="PROSITE" id="PS50110"/>
    </source>
</evidence>
<dbReference type="GO" id="GO:0000155">
    <property type="term" value="F:phosphorelay sensor kinase activity"/>
    <property type="evidence" value="ECO:0007669"/>
    <property type="project" value="InterPro"/>
</dbReference>
<comment type="caution">
    <text evidence="16">The sequence shown here is derived from an EMBL/GenBank/DDBJ whole genome shotgun (WGS) entry which is preliminary data.</text>
</comment>
<dbReference type="CDD" id="cd00082">
    <property type="entry name" value="HisKA"/>
    <property type="match status" value="1"/>
</dbReference>
<dbReference type="EC" id="2.7.13.3" evidence="2"/>
<evidence type="ECO:0000256" key="1">
    <source>
        <dbReference type="ARBA" id="ARBA00000085"/>
    </source>
</evidence>
<dbReference type="Pfam" id="PF07494">
    <property type="entry name" value="Reg_prop"/>
    <property type="match status" value="3"/>
</dbReference>
<dbReference type="Gene3D" id="2.60.40.10">
    <property type="entry name" value="Immunoglobulins"/>
    <property type="match status" value="1"/>
</dbReference>
<dbReference type="InterPro" id="IPR011110">
    <property type="entry name" value="Reg_prop"/>
</dbReference>
<evidence type="ECO:0000259" key="14">
    <source>
        <dbReference type="PROSITE" id="PS50109"/>
    </source>
</evidence>
<dbReference type="RefSeq" id="WP_106933697.1">
    <property type="nucleotide sequence ID" value="NZ_PYFT01000002.1"/>
</dbReference>
<feature type="domain" description="HTH araC/xylS-type" evidence="13">
    <location>
        <begin position="1211"/>
        <end position="1309"/>
    </location>
</feature>
<dbReference type="GO" id="GO:0005524">
    <property type="term" value="F:ATP binding"/>
    <property type="evidence" value="ECO:0007669"/>
    <property type="project" value="UniProtKB-KW"/>
</dbReference>
<dbReference type="InterPro" id="IPR036097">
    <property type="entry name" value="HisK_dim/P_sf"/>
</dbReference>
<dbReference type="SMART" id="SM00388">
    <property type="entry name" value="HisKA"/>
    <property type="match status" value="1"/>
</dbReference>
<dbReference type="InterPro" id="IPR036890">
    <property type="entry name" value="HATPase_C_sf"/>
</dbReference>
<keyword evidence="6 16" id="KW-0418">Kinase</keyword>
<name>A0A2T2Y8N7_9BACT</name>
<dbReference type="InterPro" id="IPR001789">
    <property type="entry name" value="Sig_transdc_resp-reg_receiver"/>
</dbReference>
<dbReference type="SUPFAM" id="SSF52172">
    <property type="entry name" value="CheY-like"/>
    <property type="match status" value="1"/>
</dbReference>
<keyword evidence="10" id="KW-0804">Transcription</keyword>
<dbReference type="PROSITE" id="PS01124">
    <property type="entry name" value="HTH_ARAC_FAMILY_2"/>
    <property type="match status" value="1"/>
</dbReference>
<feature type="chain" id="PRO_5015653231" description="histidine kinase" evidence="12">
    <location>
        <begin position="24"/>
        <end position="1310"/>
    </location>
</feature>
<dbReference type="Gene3D" id="2.130.10.10">
    <property type="entry name" value="YVTN repeat-like/Quinoprotein amine dehydrogenase"/>
    <property type="match status" value="3"/>
</dbReference>
<sequence length="1310" mass="148988">MRPKLKWLLLWLMLNLFGFSTRAQWSNLPTPELITDRQGLPQGFVPGIVQDQQGFIWLATRDGLCRYDGNRFKVFRPELDQKPALSFSDLRSLQLDHQGRIWIISEQGDIALFNPQTEVFTGYSQKIFGQQPLDELQFQQAYPDRQNRLWLAFNGQGLICFNIRTGSIQRFLHQPNQVHSLASNQVRQVLQDTEGTIWVATATGLDRLEEPTGHFIHYGSGSPASPGLPENDLYTLFQSPTGEILVGSARFVTQLHPRTGQVRAYRLPADRQSWYGMNFTQDSRGVVYFAQRERLFRFQNELGPVLLAQLTPKTGRCASLFIDRSDVLWLGTDGSGVRKYDLRADGFQTTPYQENFQTDLLTQRLGVPASLVLPYVQTNNPYHFRYTYDGRGTLWINVGSSTFYHINPVSQAVRKVNFPISFEKSISPLATDEKGQVWVLHAYQFWRFDAAQQQWMLSAYQLDPESSFEILQMVVDEQAFWLATRARGLIRLDRRTRQLRQYTHQPGQFTSLSNNALFCLSQDPVDANRLWIGTFGSGLCAFDKRTGQCRRITEQEGLPNNVIYSALPDEQGYLWLGTNKGLCRLNRKTFQTQVYTTEDGLLANEFNRFHYLQLPTTGQMIMAGVEGFTVFQPARLQDDLFQPQVELTELQINNRVVDPRKDLLLAQPIHAVQKLVLPYNRNFVTVSFAALQYNRPGKNQYRYQLVGIDEGWVESQQPQAVYTALPPGDYTLRVNASNTSGHWSPYVRQLTIIITPPWWRTWWAYLLYGFLLSGMIWYGFRLYVNRLRLQQAVVLRQQEARQLRALDELKSRFFTNITHDFRTPLTLILSPLEGLLQDPAGTPFRQKLTLIQRNAVQLLGLINQVLDFSKLDAQMLTVQETRGNLADKVGQTVQLFQQEAAAKSIELIYQSEVTGEYWFDAGKLERILSNLVANAVKFTPAGGQITVLLDVTEGILVTVADTGTGIPKEKLPYIFDRFFQVNGDQVNSAFGGTGIGLALVKELVELQGGQITVESELGKGTLFRVWLPLQLAETISENWSGPLPANNELPAAQANSEELPLILLVEDNPELADFIADSLPPHYRVCRATNGAEGLEQALAELPDAVISDVMMPVMDGYTFCHQLKTDERTSHIPVILLTARAALDSRLEGLTRGADDYLTKPFHVQELNLRLHNLLERQRRYREYLQQELVRPASTPPATAAPTPLDPFLDKLYRVVEARLDDTTLGVEQLAEELNVSRVHLHRKLKALVGLPASDVIRNYRLQRATQYLREGLNSSETAYRVGFDSPAYFGKCFREVYQVSPGEFTRQS</sequence>
<dbReference type="SMART" id="SM00448">
    <property type="entry name" value="REC"/>
    <property type="match status" value="1"/>
</dbReference>
<evidence type="ECO:0000259" key="13">
    <source>
        <dbReference type="PROSITE" id="PS01124"/>
    </source>
</evidence>
<dbReference type="FunFam" id="2.60.40.10:FF:000791">
    <property type="entry name" value="Two-component system sensor histidine kinase/response regulator"/>
    <property type="match status" value="1"/>
</dbReference>
<accession>A0A2T2Y8N7</accession>
<dbReference type="OrthoDB" id="9797097at2"/>
<feature type="signal peptide" evidence="12">
    <location>
        <begin position="1"/>
        <end position="23"/>
    </location>
</feature>
<evidence type="ECO:0000256" key="3">
    <source>
        <dbReference type="ARBA" id="ARBA00022553"/>
    </source>
</evidence>